<organism evidence="2 3">
    <name type="scientific">Trifolium subterraneum</name>
    <name type="common">Subterranean clover</name>
    <dbReference type="NCBI Taxonomy" id="3900"/>
    <lineage>
        <taxon>Eukaryota</taxon>
        <taxon>Viridiplantae</taxon>
        <taxon>Streptophyta</taxon>
        <taxon>Embryophyta</taxon>
        <taxon>Tracheophyta</taxon>
        <taxon>Spermatophyta</taxon>
        <taxon>Magnoliopsida</taxon>
        <taxon>eudicotyledons</taxon>
        <taxon>Gunneridae</taxon>
        <taxon>Pentapetalae</taxon>
        <taxon>rosids</taxon>
        <taxon>fabids</taxon>
        <taxon>Fabales</taxon>
        <taxon>Fabaceae</taxon>
        <taxon>Papilionoideae</taxon>
        <taxon>50 kb inversion clade</taxon>
        <taxon>NPAAA clade</taxon>
        <taxon>Hologalegina</taxon>
        <taxon>IRL clade</taxon>
        <taxon>Trifolieae</taxon>
        <taxon>Trifolium</taxon>
    </lineage>
</organism>
<accession>A0A2Z6NZ67</accession>
<keyword evidence="3" id="KW-1185">Reference proteome</keyword>
<evidence type="ECO:0000256" key="1">
    <source>
        <dbReference type="SAM" id="Phobius"/>
    </source>
</evidence>
<evidence type="ECO:0008006" key="4">
    <source>
        <dbReference type="Google" id="ProtNLM"/>
    </source>
</evidence>
<protein>
    <recommendedName>
        <fullName evidence="4">Beta-glucosidase</fullName>
    </recommendedName>
</protein>
<keyword evidence="1" id="KW-0472">Membrane</keyword>
<keyword evidence="1" id="KW-1133">Transmembrane helix</keyword>
<dbReference type="AlphaFoldDB" id="A0A2Z6NZ67"/>
<feature type="transmembrane region" description="Helical" evidence="1">
    <location>
        <begin position="6"/>
        <end position="30"/>
    </location>
</feature>
<proteinExistence type="predicted"/>
<evidence type="ECO:0000313" key="3">
    <source>
        <dbReference type="Proteomes" id="UP000242715"/>
    </source>
</evidence>
<dbReference type="Gene3D" id="3.20.20.80">
    <property type="entry name" value="Glycosidases"/>
    <property type="match status" value="1"/>
</dbReference>
<dbReference type="OrthoDB" id="10589343at2759"/>
<gene>
    <name evidence="2" type="ORF">TSUD_88580</name>
</gene>
<dbReference type="EMBL" id="DF974574">
    <property type="protein sequence ID" value="GAU49491.1"/>
    <property type="molecule type" value="Genomic_DNA"/>
</dbReference>
<dbReference type="InterPro" id="IPR017853">
    <property type="entry name" value="GH"/>
</dbReference>
<keyword evidence="1" id="KW-0812">Transmembrane</keyword>
<name>A0A2Z6NZ67_TRISU</name>
<evidence type="ECO:0000313" key="2">
    <source>
        <dbReference type="EMBL" id="GAU49491.1"/>
    </source>
</evidence>
<sequence length="114" mass="12572">MAFNGYLYLLYLGVLTVIISSSVLIMAAAVTNPTTLVDRTSLNRSSFPKGFIFGTASSSYQIPNHFKIDFVLEDIMYIAGLAIDGKQDLNECDDPVGIIANHFGRTRYEAIDSR</sequence>
<reference evidence="3" key="1">
    <citation type="journal article" date="2017" name="Front. Plant Sci.">
        <title>Climate Clever Clovers: New Paradigm to Reduce the Environmental Footprint of Ruminants by Breeding Low Methanogenic Forages Utilizing Haplotype Variation.</title>
        <authorList>
            <person name="Kaur P."/>
            <person name="Appels R."/>
            <person name="Bayer P.E."/>
            <person name="Keeble-Gagnere G."/>
            <person name="Wang J."/>
            <person name="Hirakawa H."/>
            <person name="Shirasawa K."/>
            <person name="Vercoe P."/>
            <person name="Stefanova K."/>
            <person name="Durmic Z."/>
            <person name="Nichols P."/>
            <person name="Revell C."/>
            <person name="Isobe S.N."/>
            <person name="Edwards D."/>
            <person name="Erskine W."/>
        </authorList>
    </citation>
    <scope>NUCLEOTIDE SEQUENCE [LARGE SCALE GENOMIC DNA]</scope>
    <source>
        <strain evidence="3">cv. Daliak</strain>
    </source>
</reference>
<dbReference type="Proteomes" id="UP000242715">
    <property type="component" value="Unassembled WGS sequence"/>
</dbReference>
<dbReference type="SUPFAM" id="SSF51445">
    <property type="entry name" value="(Trans)glycosidases"/>
    <property type="match status" value="1"/>
</dbReference>